<feature type="domain" description="Tryptophan synthase beta chain-like PALP" evidence="4">
    <location>
        <begin position="8"/>
        <end position="304"/>
    </location>
</feature>
<reference evidence="5 6" key="1">
    <citation type="submission" date="2023-07" db="EMBL/GenBank/DDBJ databases">
        <title>Sorghum-associated microbial communities from plants grown in Nebraska, USA.</title>
        <authorList>
            <person name="Schachtman D."/>
        </authorList>
    </citation>
    <scope>NUCLEOTIDE SEQUENCE [LARGE SCALE GENOMIC DNA]</scope>
    <source>
        <strain evidence="5 6">CC523</strain>
    </source>
</reference>
<evidence type="ECO:0000313" key="5">
    <source>
        <dbReference type="EMBL" id="MDQ0102615.1"/>
    </source>
</evidence>
<keyword evidence="5" id="KW-0456">Lyase</keyword>
<keyword evidence="6" id="KW-1185">Reference proteome</keyword>
<dbReference type="GO" id="GO:0004122">
    <property type="term" value="F:cystathionine beta-synthase activity"/>
    <property type="evidence" value="ECO:0007669"/>
    <property type="project" value="UniProtKB-EC"/>
</dbReference>
<proteinExistence type="predicted"/>
<dbReference type="PANTHER" id="PTHR10314">
    <property type="entry name" value="CYSTATHIONINE BETA-SYNTHASE"/>
    <property type="match status" value="1"/>
</dbReference>
<dbReference type="Proteomes" id="UP001244563">
    <property type="component" value="Unassembled WGS sequence"/>
</dbReference>
<name>A0ABT9TMJ8_PAENI</name>
<dbReference type="Pfam" id="PF00291">
    <property type="entry name" value="PALP"/>
    <property type="match status" value="1"/>
</dbReference>
<comment type="cofactor">
    <cofactor evidence="1">
        <name>pyridoxal 5'-phosphate</name>
        <dbReference type="ChEBI" id="CHEBI:597326"/>
    </cofactor>
</comment>
<gene>
    <name evidence="5" type="ORF">J2T10_002268</name>
</gene>
<organism evidence="5 6">
    <name type="scientific">Paenarthrobacter nicotinovorans</name>
    <name type="common">Arthrobacter nicotinovorans</name>
    <dbReference type="NCBI Taxonomy" id="29320"/>
    <lineage>
        <taxon>Bacteria</taxon>
        <taxon>Bacillati</taxon>
        <taxon>Actinomycetota</taxon>
        <taxon>Actinomycetes</taxon>
        <taxon>Micrococcales</taxon>
        <taxon>Micrococcaceae</taxon>
        <taxon>Paenarthrobacter</taxon>
    </lineage>
</organism>
<dbReference type="SUPFAM" id="SSF53686">
    <property type="entry name" value="Tryptophan synthase beta subunit-like PLP-dependent enzymes"/>
    <property type="match status" value="1"/>
</dbReference>
<dbReference type="InterPro" id="IPR001926">
    <property type="entry name" value="TrpB-like_PALP"/>
</dbReference>
<protein>
    <submittedName>
        <fullName evidence="5">Cystathionine beta-synthase</fullName>
        <ecNumber evidence="5">4.2.1.22</ecNumber>
    </submittedName>
</protein>
<evidence type="ECO:0000256" key="3">
    <source>
        <dbReference type="SAM" id="MobiDB-lite"/>
    </source>
</evidence>
<dbReference type="CDD" id="cd01561">
    <property type="entry name" value="CBS_like"/>
    <property type="match status" value="1"/>
</dbReference>
<evidence type="ECO:0000313" key="6">
    <source>
        <dbReference type="Proteomes" id="UP001244563"/>
    </source>
</evidence>
<evidence type="ECO:0000256" key="2">
    <source>
        <dbReference type="ARBA" id="ARBA00022898"/>
    </source>
</evidence>
<accession>A0ABT9TMJ8</accession>
<evidence type="ECO:0000259" key="4">
    <source>
        <dbReference type="Pfam" id="PF00291"/>
    </source>
</evidence>
<dbReference type="Gene3D" id="3.40.50.1100">
    <property type="match status" value="2"/>
</dbReference>
<dbReference type="EMBL" id="JAUSSW010000005">
    <property type="protein sequence ID" value="MDQ0102615.1"/>
    <property type="molecule type" value="Genomic_DNA"/>
</dbReference>
<evidence type="ECO:0000256" key="1">
    <source>
        <dbReference type="ARBA" id="ARBA00001933"/>
    </source>
</evidence>
<keyword evidence="2" id="KW-0663">Pyridoxal phosphate</keyword>
<dbReference type="EC" id="4.2.1.22" evidence="5"/>
<dbReference type="RefSeq" id="WP_082924657.1">
    <property type="nucleotide sequence ID" value="NZ_BDDW01000007.1"/>
</dbReference>
<feature type="region of interest" description="Disordered" evidence="3">
    <location>
        <begin position="429"/>
        <end position="448"/>
    </location>
</feature>
<dbReference type="InterPro" id="IPR050214">
    <property type="entry name" value="Cys_Synth/Cystath_Beta-Synth"/>
</dbReference>
<comment type="caution">
    <text evidence="5">The sequence shown here is derived from an EMBL/GenBank/DDBJ whole genome shotgun (WGS) entry which is preliminary data.</text>
</comment>
<dbReference type="InterPro" id="IPR036052">
    <property type="entry name" value="TrpB-like_PALP_sf"/>
</dbReference>
<sequence length="468" mass="48701">MTVYDSVLDAIGGTPLLRLKRLGEGVRPRIYAKLEFQNIGGSVKDRAALSMIRAAESAGLLEPGGTVVEGTSGNTGIGLSLVAAQLGYRSVIFAPAATAAEKVRLLRAFGAEVHLVADFVPRSDPGHLANRAAAFAAETPGAWLALQYDNPANPQAHLEGTGPEIWADTRGSVTHFVASVGTGGTISGTGRFLKQASDGLVQVIAADPEHSRYGGGNGSLKYTEGAGHPLHPASVEDIWPQAFDTALVDKYISVSDRDAIFTARRAAREEGLLIGATGGTALAAALNLAETLDEDHTIVVILPDSGRNYLSTYFDDGWLTSLGFLEPTTPEGTVRSLLSGSPAGVQLLASGVTAAEAAVELHAREVDPDEPVFLVLDRGESFGTVHPREVVEVVTVRSLGAVEPSARAVTAAVPYRTFAAGLPVSRVAAEKTSQSASRGRAETAGEGEDAEQEIIAVLVDGRIAATLP</sequence>